<feature type="transmembrane region" description="Helical" evidence="1">
    <location>
        <begin position="12"/>
        <end position="30"/>
    </location>
</feature>
<evidence type="ECO:0000313" key="3">
    <source>
        <dbReference type="Proteomes" id="UP000002979"/>
    </source>
</evidence>
<feature type="transmembrane region" description="Helical" evidence="1">
    <location>
        <begin position="36"/>
        <end position="56"/>
    </location>
</feature>
<reference evidence="2 3" key="2">
    <citation type="submission" date="2007-04" db="EMBL/GenBank/DDBJ databases">
        <authorList>
            <person name="Fulton L."/>
            <person name="Clifton S."/>
            <person name="Fulton B."/>
            <person name="Xu J."/>
            <person name="Minx P."/>
            <person name="Mardis E.R."/>
            <person name="Wilson R.K."/>
        </authorList>
    </citation>
    <scope>NUCLEOTIDE SEQUENCE [LARGE SCALE GENOMIC DNA]</scope>
    <source>
        <strain evidence="3">ATCC 25986 / DSM 3979 / JCM 10188 / KCTC 3647 / NCTC 11838 / VPI 1003</strain>
    </source>
</reference>
<dbReference type="AlphaFoldDB" id="A4ECW9"/>
<organism evidence="2 3">
    <name type="scientific">Collinsella aerofaciens (strain ATCC 25986 / DSM 3979 / JCM 10188 / KCTC 3647 / NCTC 11838 / VPI 1003)</name>
    <dbReference type="NCBI Taxonomy" id="411903"/>
    <lineage>
        <taxon>Bacteria</taxon>
        <taxon>Bacillati</taxon>
        <taxon>Actinomycetota</taxon>
        <taxon>Coriobacteriia</taxon>
        <taxon>Coriobacteriales</taxon>
        <taxon>Coriobacteriaceae</taxon>
        <taxon>Collinsella</taxon>
    </lineage>
</organism>
<keyword evidence="1" id="KW-0812">Transmembrane</keyword>
<evidence type="ECO:0000313" key="2">
    <source>
        <dbReference type="EMBL" id="EBA38589.1"/>
    </source>
</evidence>
<comment type="caution">
    <text evidence="2">The sequence shown here is derived from an EMBL/GenBank/DDBJ whole genome shotgun (WGS) entry which is preliminary data.</text>
</comment>
<gene>
    <name evidence="2" type="ORF">COLAER_02309</name>
</gene>
<proteinExistence type="predicted"/>
<dbReference type="EMBL" id="AAVN02000014">
    <property type="protein sequence ID" value="EBA38589.1"/>
    <property type="molecule type" value="Genomic_DNA"/>
</dbReference>
<reference evidence="2 3" key="1">
    <citation type="submission" date="2007-01" db="EMBL/GenBank/DDBJ databases">
        <title>Draft genome sequence of Collinsella aerofaciens (ATCC 25986).</title>
        <authorList>
            <person name="Sudarsanam P."/>
            <person name="Ley R."/>
            <person name="Guruge J."/>
            <person name="Turnbaugh P.J."/>
            <person name="Mahowald M."/>
            <person name="Liep D."/>
            <person name="Gordon J."/>
        </authorList>
    </citation>
    <scope>NUCLEOTIDE SEQUENCE [LARGE SCALE GENOMIC DNA]</scope>
    <source>
        <strain evidence="3">ATCC 25986 / DSM 3979 / JCM 10188 / KCTC 3647 / NCTC 11838 / VPI 1003</strain>
    </source>
</reference>
<keyword evidence="1" id="KW-0472">Membrane</keyword>
<keyword evidence="1" id="KW-1133">Transmembrane helix</keyword>
<protein>
    <submittedName>
        <fullName evidence="2">Uncharacterized protein</fullName>
    </submittedName>
</protein>
<sequence>MIQQSGLKFSDIVFLFLIVSFLAVSSINVLCRVQLIPQLQPFGTLLILLGAIHVLVRKSTWSRIWRPIFIFQEIDCAFKQMPRI</sequence>
<evidence type="ECO:0000256" key="1">
    <source>
        <dbReference type="SAM" id="Phobius"/>
    </source>
</evidence>
<name>A4ECW9_COLAA</name>
<accession>A4ECW9</accession>
<dbReference type="Proteomes" id="UP000002979">
    <property type="component" value="Unassembled WGS sequence"/>
</dbReference>